<dbReference type="Proteomes" id="UP000664534">
    <property type="component" value="Unassembled WGS sequence"/>
</dbReference>
<dbReference type="SUPFAM" id="SSF54695">
    <property type="entry name" value="POZ domain"/>
    <property type="match status" value="1"/>
</dbReference>
<feature type="domain" description="Smr" evidence="3">
    <location>
        <begin position="205"/>
        <end position="284"/>
    </location>
</feature>
<feature type="region of interest" description="Disordered" evidence="1">
    <location>
        <begin position="1"/>
        <end position="89"/>
    </location>
</feature>
<evidence type="ECO:0000313" key="4">
    <source>
        <dbReference type="EMBL" id="CAF9937593.1"/>
    </source>
</evidence>
<proteinExistence type="predicted"/>
<dbReference type="EMBL" id="CAJPDT010000100">
    <property type="protein sequence ID" value="CAF9937593.1"/>
    <property type="molecule type" value="Genomic_DNA"/>
</dbReference>
<dbReference type="SMART" id="SM01162">
    <property type="entry name" value="DUF1771"/>
    <property type="match status" value="1"/>
</dbReference>
<evidence type="ECO:0000259" key="3">
    <source>
        <dbReference type="PROSITE" id="PS50828"/>
    </source>
</evidence>
<dbReference type="Pfam" id="PF00651">
    <property type="entry name" value="BTB"/>
    <property type="match status" value="1"/>
</dbReference>
<dbReference type="AlphaFoldDB" id="A0A8H3G6T5"/>
<protein>
    <recommendedName>
        <fullName evidence="6">Smr domain-containing protein</fullName>
    </recommendedName>
</protein>
<dbReference type="PROSITE" id="PS50097">
    <property type="entry name" value="BTB"/>
    <property type="match status" value="1"/>
</dbReference>
<dbReference type="FunFam" id="3.30.1370.110:FF:000002">
    <property type="entry name" value="CCCH zinc finger and SMR domain protein"/>
    <property type="match status" value="1"/>
</dbReference>
<evidence type="ECO:0000259" key="2">
    <source>
        <dbReference type="PROSITE" id="PS50097"/>
    </source>
</evidence>
<dbReference type="PANTHER" id="PTHR46651:SF1">
    <property type="entry name" value="SMALL MUTS RELATED FAMILY PROTEIN"/>
    <property type="match status" value="1"/>
</dbReference>
<dbReference type="InterPro" id="IPR036063">
    <property type="entry name" value="Smr_dom_sf"/>
</dbReference>
<name>A0A8H3G6T5_9LECA</name>
<dbReference type="PANTHER" id="PTHR46651">
    <property type="entry name" value="POLYADENYLATE-BINDING PROTEIN-INTERACTING PROTEIN 7"/>
    <property type="match status" value="1"/>
</dbReference>
<organism evidence="4 5">
    <name type="scientific">Imshaugia aleurites</name>
    <dbReference type="NCBI Taxonomy" id="172621"/>
    <lineage>
        <taxon>Eukaryota</taxon>
        <taxon>Fungi</taxon>
        <taxon>Dikarya</taxon>
        <taxon>Ascomycota</taxon>
        <taxon>Pezizomycotina</taxon>
        <taxon>Lecanoromycetes</taxon>
        <taxon>OSLEUM clade</taxon>
        <taxon>Lecanoromycetidae</taxon>
        <taxon>Lecanorales</taxon>
        <taxon>Lecanorineae</taxon>
        <taxon>Parmeliaceae</taxon>
        <taxon>Imshaugia</taxon>
    </lineage>
</organism>
<dbReference type="Gene3D" id="3.30.1370.110">
    <property type="match status" value="1"/>
</dbReference>
<dbReference type="SMART" id="SM00463">
    <property type="entry name" value="SMR"/>
    <property type="match status" value="1"/>
</dbReference>
<sequence length="540" mass="60346">MNGTSSSYGSPNSRPTSRHRSRDLTPSPAIPAVDDTEAFPSLGAAGSKVAKKHHGKRGGHGHGHASKENTPNSLADVVRMSPSPAPGLLRKGLIKTKSYTGSRENNLAANAISAPEHVPWLETGAKANQEYLKARQDAFKHGGLRNKFLQSAAQAWNRNDARAAKALSLRGQSENDLMRKAHREAARLLYEERNKDSTSSQEVYVDLHGLHPEEAVEYLEHALIEHQNSSRPVYAITGTGHHSKNGKDKVGKAIRNWLSEWKYAYREFSVAGDNLGGILGVDPRSFDRSMLDEKKGSTDGPMMDEGTEGKIKFVKEVPTGPRKAGDAFDSIVQIKVGPRKQHFNMHKKLLCDTSGFFRAALNGKFQESENQAIEMAEDDAEVFCYFQYWAYTGVLEQQPLYPADNIPWHILAGVYIFAEARCIPALQNTAMDVLISKHACSPRAPIEEYRYLYENTADRSPVRRFLAEWAAHWGNLSGDWFHDRTMYPVDFTIDLCMALHKRIQMGVAWNGDDFWKARARYHVEVVVVAEGKSEGRSEER</sequence>
<evidence type="ECO:0008006" key="6">
    <source>
        <dbReference type="Google" id="ProtNLM"/>
    </source>
</evidence>
<dbReference type="PROSITE" id="PS50828">
    <property type="entry name" value="SMR"/>
    <property type="match status" value="1"/>
</dbReference>
<evidence type="ECO:0000256" key="1">
    <source>
        <dbReference type="SAM" id="MobiDB-lite"/>
    </source>
</evidence>
<evidence type="ECO:0000313" key="5">
    <source>
        <dbReference type="Proteomes" id="UP000664534"/>
    </source>
</evidence>
<feature type="compositionally biased region" description="Polar residues" evidence="1">
    <location>
        <begin position="1"/>
        <end position="15"/>
    </location>
</feature>
<keyword evidence="5" id="KW-1185">Reference proteome</keyword>
<dbReference type="OrthoDB" id="3247158at2759"/>
<reference evidence="4" key="1">
    <citation type="submission" date="2021-03" db="EMBL/GenBank/DDBJ databases">
        <authorList>
            <person name="Tagirdzhanova G."/>
        </authorList>
    </citation>
    <scope>NUCLEOTIDE SEQUENCE</scope>
</reference>
<gene>
    <name evidence="4" type="ORF">IMSHALPRED_000474</name>
</gene>
<comment type="caution">
    <text evidence="4">The sequence shown here is derived from an EMBL/GenBank/DDBJ whole genome shotgun (WGS) entry which is preliminary data.</text>
</comment>
<dbReference type="InterPro" id="IPR013899">
    <property type="entry name" value="DUF1771"/>
</dbReference>
<dbReference type="InterPro" id="IPR011333">
    <property type="entry name" value="SKP1/BTB/POZ_sf"/>
</dbReference>
<feature type="domain" description="BTB" evidence="2">
    <location>
        <begin position="328"/>
        <end position="399"/>
    </location>
</feature>
<dbReference type="Pfam" id="PF01713">
    <property type="entry name" value="Smr"/>
    <property type="match status" value="1"/>
</dbReference>
<feature type="compositionally biased region" description="Basic residues" evidence="1">
    <location>
        <begin position="49"/>
        <end position="64"/>
    </location>
</feature>
<dbReference type="Pfam" id="PF08590">
    <property type="entry name" value="DUF1771"/>
    <property type="match status" value="1"/>
</dbReference>
<dbReference type="InterPro" id="IPR000210">
    <property type="entry name" value="BTB/POZ_dom"/>
</dbReference>
<accession>A0A8H3G6T5</accession>
<dbReference type="Gene3D" id="3.30.710.10">
    <property type="entry name" value="Potassium Channel Kv1.1, Chain A"/>
    <property type="match status" value="1"/>
</dbReference>
<dbReference type="InterPro" id="IPR053242">
    <property type="entry name" value="PAM2-like_domain"/>
</dbReference>
<dbReference type="InterPro" id="IPR002625">
    <property type="entry name" value="Smr_dom"/>
</dbReference>
<dbReference type="SUPFAM" id="SSF160443">
    <property type="entry name" value="SMR domain-like"/>
    <property type="match status" value="1"/>
</dbReference>